<dbReference type="InterPro" id="IPR051474">
    <property type="entry name" value="Anti-sigma-K/W_factor"/>
</dbReference>
<dbReference type="Pfam" id="PF13490">
    <property type="entry name" value="zf-HC2"/>
    <property type="match status" value="1"/>
</dbReference>
<dbReference type="EMBL" id="JBHSOC010000122">
    <property type="protein sequence ID" value="MFC5646964.1"/>
    <property type="molecule type" value="Genomic_DNA"/>
</dbReference>
<evidence type="ECO:0000259" key="8">
    <source>
        <dbReference type="Pfam" id="PF13490"/>
    </source>
</evidence>
<keyword evidence="3" id="KW-1133">Transmembrane helix</keyword>
<comment type="subcellular location">
    <subcellularLocation>
        <location evidence="1">Membrane</location>
        <topology evidence="1">Single-pass membrane protein</topology>
    </subcellularLocation>
</comment>
<dbReference type="InterPro" id="IPR027383">
    <property type="entry name" value="Znf_put"/>
</dbReference>
<evidence type="ECO:0000256" key="4">
    <source>
        <dbReference type="ARBA" id="ARBA00023015"/>
    </source>
</evidence>
<name>A0ABW0VPV2_9ACTN</name>
<keyword evidence="2" id="KW-0812">Transmembrane</keyword>
<gene>
    <name evidence="9" type="ORF">ACFPZF_37190</name>
</gene>
<comment type="caution">
    <text evidence="9">The sequence shown here is derived from an EMBL/GenBank/DDBJ whole genome shotgun (WGS) entry which is preliminary data.</text>
</comment>
<evidence type="ECO:0000256" key="3">
    <source>
        <dbReference type="ARBA" id="ARBA00022989"/>
    </source>
</evidence>
<keyword evidence="6" id="KW-0804">Transcription</keyword>
<keyword evidence="5" id="KW-0472">Membrane</keyword>
<evidence type="ECO:0000256" key="7">
    <source>
        <dbReference type="SAM" id="MobiDB-lite"/>
    </source>
</evidence>
<keyword evidence="10" id="KW-1185">Reference proteome</keyword>
<reference evidence="10" key="1">
    <citation type="journal article" date="2019" name="Int. J. Syst. Evol. Microbiol.">
        <title>The Global Catalogue of Microorganisms (GCM) 10K type strain sequencing project: providing services to taxonomists for standard genome sequencing and annotation.</title>
        <authorList>
            <consortium name="The Broad Institute Genomics Platform"/>
            <consortium name="The Broad Institute Genome Sequencing Center for Infectious Disease"/>
            <person name="Wu L."/>
            <person name="Ma J."/>
        </authorList>
    </citation>
    <scope>NUCLEOTIDE SEQUENCE [LARGE SCALE GENOMIC DNA]</scope>
    <source>
        <strain evidence="10">CGMCC 4.1622</strain>
    </source>
</reference>
<dbReference type="Proteomes" id="UP001596066">
    <property type="component" value="Unassembled WGS sequence"/>
</dbReference>
<evidence type="ECO:0000256" key="1">
    <source>
        <dbReference type="ARBA" id="ARBA00004167"/>
    </source>
</evidence>
<organism evidence="9 10">
    <name type="scientific">Kitasatospora cinereorecta</name>
    <dbReference type="NCBI Taxonomy" id="285560"/>
    <lineage>
        <taxon>Bacteria</taxon>
        <taxon>Bacillati</taxon>
        <taxon>Actinomycetota</taxon>
        <taxon>Actinomycetes</taxon>
        <taxon>Kitasatosporales</taxon>
        <taxon>Streptomycetaceae</taxon>
        <taxon>Kitasatospora</taxon>
    </lineage>
</organism>
<dbReference type="RefSeq" id="WP_346146527.1">
    <property type="nucleotide sequence ID" value="NZ_BAAAUA010000028.1"/>
</dbReference>
<evidence type="ECO:0000313" key="9">
    <source>
        <dbReference type="EMBL" id="MFC5646964.1"/>
    </source>
</evidence>
<evidence type="ECO:0000256" key="2">
    <source>
        <dbReference type="ARBA" id="ARBA00022692"/>
    </source>
</evidence>
<dbReference type="InterPro" id="IPR041916">
    <property type="entry name" value="Anti_sigma_zinc_sf"/>
</dbReference>
<evidence type="ECO:0000313" key="10">
    <source>
        <dbReference type="Proteomes" id="UP001596066"/>
    </source>
</evidence>
<feature type="domain" description="Putative zinc-finger" evidence="8">
    <location>
        <begin position="11"/>
        <end position="40"/>
    </location>
</feature>
<accession>A0ABW0VPV2</accession>
<protein>
    <submittedName>
        <fullName evidence="9">Anti-sigma factor family protein</fullName>
    </submittedName>
</protein>
<evidence type="ECO:0000256" key="6">
    <source>
        <dbReference type="ARBA" id="ARBA00023163"/>
    </source>
</evidence>
<keyword evidence="4" id="KW-0805">Transcription regulation</keyword>
<dbReference type="PANTHER" id="PTHR37461">
    <property type="entry name" value="ANTI-SIGMA-K FACTOR RSKA"/>
    <property type="match status" value="1"/>
</dbReference>
<sequence length="241" mass="24265">MSAELHDPGAELVGAYVLGLLEPAEVAEVERHLSGCASCRREVAELRELEGVLGEVPPEFLIDGPPEGGDLLLQRTLRRARRERGSEQVRRRAWLGAGAVAAAAAVLAVGLSVGRGTAPAAPPVAVGPVPSASTGSPPPAGTRTAALTDPTTGARMTVTVTPAMGWVRVNAAVAGLPPGERCHLVVNGRSGAKADAGSWLVSPAGAKAGTTLNGSALVDPADVASVSVVNESGTTFVTVPV</sequence>
<feature type="region of interest" description="Disordered" evidence="7">
    <location>
        <begin position="128"/>
        <end position="147"/>
    </location>
</feature>
<dbReference type="Gene3D" id="1.10.10.1320">
    <property type="entry name" value="Anti-sigma factor, zinc-finger domain"/>
    <property type="match status" value="1"/>
</dbReference>
<proteinExistence type="predicted"/>
<evidence type="ECO:0000256" key="5">
    <source>
        <dbReference type="ARBA" id="ARBA00023136"/>
    </source>
</evidence>
<dbReference type="PANTHER" id="PTHR37461:SF1">
    <property type="entry name" value="ANTI-SIGMA-K FACTOR RSKA"/>
    <property type="match status" value="1"/>
</dbReference>